<evidence type="ECO:0000256" key="1">
    <source>
        <dbReference type="SAM" id="MobiDB-lite"/>
    </source>
</evidence>
<proteinExistence type="predicted"/>
<dbReference type="RefSeq" id="WP_132464734.1">
    <property type="nucleotide sequence ID" value="NZ_SLXP01000013.1"/>
</dbReference>
<organism evidence="2 3">
    <name type="scientific">Rhodovulum marinum</name>
    <dbReference type="NCBI Taxonomy" id="320662"/>
    <lineage>
        <taxon>Bacteria</taxon>
        <taxon>Pseudomonadati</taxon>
        <taxon>Pseudomonadota</taxon>
        <taxon>Alphaproteobacteria</taxon>
        <taxon>Rhodobacterales</taxon>
        <taxon>Paracoccaceae</taxon>
        <taxon>Rhodovulum</taxon>
    </lineage>
</organism>
<gene>
    <name evidence="2" type="ORF">EV662_11325</name>
</gene>
<accession>A0A4R2PTK1</accession>
<dbReference type="OrthoDB" id="9810432at2"/>
<evidence type="ECO:0000313" key="3">
    <source>
        <dbReference type="Proteomes" id="UP000294835"/>
    </source>
</evidence>
<dbReference type="EMBL" id="SLXP01000013">
    <property type="protein sequence ID" value="TCP39250.1"/>
    <property type="molecule type" value="Genomic_DNA"/>
</dbReference>
<name>A0A4R2PTK1_9RHOB</name>
<sequence length="331" mass="37362">MTPHRPDKEARKAARDDRQAALTEVELTWTEGRVEQWIRFGHPVTEDRIDHHRRRFGFAPGALFGVNRWAANAYGTVLSRFDILRASKPGTPMQTLPYLRPGGNLLLSTHGWPKVERVLQSIDAIEALGIDPADAAPAYWRHLHNRLATAQPIHPYTRLQYRAWAACSLPTMRGRGATTHTSPRVARCSPRPAPMSRCWLRIWTVRRRSRAGRPSQTGARRPSSPTDRRRIHRTMVAARVQIYRPAKRPIRHQSRHFRCPGRRGDAAMNAIVVLRVLAGRFVAAVEGRAGEACGKGNGQDKSTCHECRKSLTGLAFSRAWLSVVCRFTAFL</sequence>
<reference evidence="2 3" key="1">
    <citation type="submission" date="2019-03" db="EMBL/GenBank/DDBJ databases">
        <title>Genomic Encyclopedia of Type Strains, Phase IV (KMG-IV): sequencing the most valuable type-strain genomes for metagenomic binning, comparative biology and taxonomic classification.</title>
        <authorList>
            <person name="Goeker M."/>
        </authorList>
    </citation>
    <scope>NUCLEOTIDE SEQUENCE [LARGE SCALE GENOMIC DNA]</scope>
    <source>
        <strain evidence="2 3">DSM 18063</strain>
    </source>
</reference>
<dbReference type="AlphaFoldDB" id="A0A4R2PTK1"/>
<protein>
    <submittedName>
        <fullName evidence="2">Uncharacterized protein DUF2840</fullName>
    </submittedName>
</protein>
<feature type="region of interest" description="Disordered" evidence="1">
    <location>
        <begin position="209"/>
        <end position="230"/>
    </location>
</feature>
<evidence type="ECO:0000313" key="2">
    <source>
        <dbReference type="EMBL" id="TCP39250.1"/>
    </source>
</evidence>
<dbReference type="Pfam" id="PF11000">
    <property type="entry name" value="DUF2840"/>
    <property type="match status" value="1"/>
</dbReference>
<comment type="caution">
    <text evidence="2">The sequence shown here is derived from an EMBL/GenBank/DDBJ whole genome shotgun (WGS) entry which is preliminary data.</text>
</comment>
<keyword evidence="3" id="KW-1185">Reference proteome</keyword>
<dbReference type="Proteomes" id="UP000294835">
    <property type="component" value="Unassembled WGS sequence"/>
</dbReference>
<dbReference type="InterPro" id="IPR021263">
    <property type="entry name" value="DUF2840"/>
</dbReference>